<keyword evidence="4" id="KW-0804">Transcription</keyword>
<comment type="caution">
    <text evidence="7">The sequence shown here is derived from an EMBL/GenBank/DDBJ whole genome shotgun (WGS) entry which is preliminary data.</text>
</comment>
<evidence type="ECO:0000256" key="2">
    <source>
        <dbReference type="ARBA" id="ARBA00023082"/>
    </source>
</evidence>
<dbReference type="InterPro" id="IPR014284">
    <property type="entry name" value="RNA_pol_sigma-70_dom"/>
</dbReference>
<dbReference type="SUPFAM" id="SSF88946">
    <property type="entry name" value="Sigma2 domain of RNA polymerase sigma factors"/>
    <property type="match status" value="1"/>
</dbReference>
<reference evidence="7 8" key="1">
    <citation type="submission" date="2019-09" db="EMBL/GenBank/DDBJ databases">
        <authorList>
            <person name="Liu P."/>
        </authorList>
    </citation>
    <scope>NUCLEOTIDE SEQUENCE [LARGE SCALE GENOMIC DNA]</scope>
    <source>
        <strain evidence="7 8">TRM68085</strain>
    </source>
</reference>
<dbReference type="PRINTS" id="PR00046">
    <property type="entry name" value="SIGMA70FCT"/>
</dbReference>
<accession>A0A5N5ES02</accession>
<dbReference type="InterPro" id="IPR007630">
    <property type="entry name" value="RNA_pol_sigma70_r4"/>
</dbReference>
<dbReference type="NCBIfam" id="TIGR02937">
    <property type="entry name" value="sigma70-ECF"/>
    <property type="match status" value="1"/>
</dbReference>
<keyword evidence="1" id="KW-0805">Transcription regulation</keyword>
<dbReference type="Gene3D" id="1.10.10.10">
    <property type="entry name" value="Winged helix-like DNA-binding domain superfamily/Winged helix DNA-binding domain"/>
    <property type="match status" value="1"/>
</dbReference>
<keyword evidence="3" id="KW-0238">DNA-binding</keyword>
<dbReference type="InterPro" id="IPR013324">
    <property type="entry name" value="RNA_pol_sigma_r3/r4-like"/>
</dbReference>
<dbReference type="PROSITE" id="PS00715">
    <property type="entry name" value="SIGMA70_1"/>
    <property type="match status" value="1"/>
</dbReference>
<dbReference type="InterPro" id="IPR000943">
    <property type="entry name" value="RNA_pol_sigma70"/>
</dbReference>
<organism evidence="7 8">
    <name type="scientific">Streptomyces arboris</name>
    <dbReference type="NCBI Taxonomy" id="2600619"/>
    <lineage>
        <taxon>Bacteria</taxon>
        <taxon>Bacillati</taxon>
        <taxon>Actinomycetota</taxon>
        <taxon>Actinomycetes</taxon>
        <taxon>Kitasatosporales</taxon>
        <taxon>Streptomycetaceae</taxon>
        <taxon>Streptomyces</taxon>
    </lineage>
</organism>
<keyword evidence="2" id="KW-0731">Sigma factor</keyword>
<dbReference type="RefSeq" id="WP_151510171.1">
    <property type="nucleotide sequence ID" value="NZ_VYUA01000007.1"/>
</dbReference>
<evidence type="ECO:0000259" key="6">
    <source>
        <dbReference type="PROSITE" id="PS00715"/>
    </source>
</evidence>
<keyword evidence="8" id="KW-1185">Reference proteome</keyword>
<protein>
    <submittedName>
        <fullName evidence="7">Sigma-70 family RNA polymerase sigma factor</fullName>
    </submittedName>
</protein>
<dbReference type="Pfam" id="PF00140">
    <property type="entry name" value="Sigma70_r1_2"/>
    <property type="match status" value="1"/>
</dbReference>
<dbReference type="InterPro" id="IPR036388">
    <property type="entry name" value="WH-like_DNA-bd_sf"/>
</dbReference>
<dbReference type="GO" id="GO:0003677">
    <property type="term" value="F:DNA binding"/>
    <property type="evidence" value="ECO:0007669"/>
    <property type="project" value="UniProtKB-KW"/>
</dbReference>
<dbReference type="CDD" id="cd06171">
    <property type="entry name" value="Sigma70_r4"/>
    <property type="match status" value="1"/>
</dbReference>
<evidence type="ECO:0000256" key="3">
    <source>
        <dbReference type="ARBA" id="ARBA00023125"/>
    </source>
</evidence>
<dbReference type="Pfam" id="PF04545">
    <property type="entry name" value="Sigma70_r4"/>
    <property type="match status" value="1"/>
</dbReference>
<evidence type="ECO:0000256" key="5">
    <source>
        <dbReference type="SAM" id="MobiDB-lite"/>
    </source>
</evidence>
<proteinExistence type="predicted"/>
<gene>
    <name evidence="7" type="ORF">F5983_11145</name>
</gene>
<feature type="region of interest" description="Disordered" evidence="5">
    <location>
        <begin position="578"/>
        <end position="601"/>
    </location>
</feature>
<dbReference type="InterPro" id="IPR050239">
    <property type="entry name" value="Sigma-70_RNA_pol_init_factors"/>
</dbReference>
<name>A0A5N5ES02_9ACTN</name>
<dbReference type="InterPro" id="IPR013325">
    <property type="entry name" value="RNA_pol_sigma_r2"/>
</dbReference>
<dbReference type="PANTHER" id="PTHR30603">
    <property type="entry name" value="RNA POLYMERASE SIGMA FACTOR RPO"/>
    <property type="match status" value="1"/>
</dbReference>
<evidence type="ECO:0000313" key="7">
    <source>
        <dbReference type="EMBL" id="KAB2592621.1"/>
    </source>
</evidence>
<dbReference type="Pfam" id="PF04542">
    <property type="entry name" value="Sigma70_r2"/>
    <property type="match status" value="1"/>
</dbReference>
<feature type="compositionally biased region" description="Low complexity" evidence="5">
    <location>
        <begin position="74"/>
        <end position="87"/>
    </location>
</feature>
<dbReference type="Proteomes" id="UP000326907">
    <property type="component" value="Unassembled WGS sequence"/>
</dbReference>
<dbReference type="SUPFAM" id="SSF88659">
    <property type="entry name" value="Sigma3 and sigma4 domains of RNA polymerase sigma factors"/>
    <property type="match status" value="1"/>
</dbReference>
<feature type="region of interest" description="Disordered" evidence="5">
    <location>
        <begin position="490"/>
        <end position="511"/>
    </location>
</feature>
<feature type="region of interest" description="Disordered" evidence="5">
    <location>
        <begin position="131"/>
        <end position="184"/>
    </location>
</feature>
<dbReference type="Gene3D" id="1.10.601.10">
    <property type="entry name" value="RNA Polymerase Primary Sigma Factor"/>
    <property type="match status" value="1"/>
</dbReference>
<dbReference type="EMBL" id="VYUA01000007">
    <property type="protein sequence ID" value="KAB2592621.1"/>
    <property type="molecule type" value="Genomic_DNA"/>
</dbReference>
<dbReference type="GO" id="GO:0006352">
    <property type="term" value="P:DNA-templated transcription initiation"/>
    <property type="evidence" value="ECO:0007669"/>
    <property type="project" value="InterPro"/>
</dbReference>
<dbReference type="AlphaFoldDB" id="A0A5N5ES02"/>
<dbReference type="InterPro" id="IPR007627">
    <property type="entry name" value="RNA_pol_sigma70_r2"/>
</dbReference>
<feature type="domain" description="RNA polymerase sigma-70" evidence="6">
    <location>
        <begin position="277"/>
        <end position="290"/>
    </location>
</feature>
<dbReference type="PANTHER" id="PTHR30603:SF47">
    <property type="entry name" value="RNA POLYMERASE SIGMA FACTOR SIGD, CHLOROPLASTIC"/>
    <property type="match status" value="1"/>
</dbReference>
<sequence>MTTETEAGTPAVLHEALVTAAGPQRALTPVALRGLLVGVDTAVVVEVLGRVMAEGVALPPAAVAAFGLEGGSPAPAAPELPTTAEPLNDTQDERSVPAGPEPEPHRPPCFNLELQRDSRLDLSALTVQALSPGVPSASRPPLRAEKPYETPAGPTTALTMPPMPHPRPEPVAESPEEDASSREAVGDSFTHYRKEISRFPLLSRQEETELAQVIEAGLLAREKLDEAGRKIAPKLRRELEQLVRLGELAFTDFAQANLRLVASMATWYTGRGLDLMDLIQEGNLGLLRAIEKFDHLKGNKFSTYAVSWIRQAITRALANKGRTIRIPAHAHETLTALRKAARELGHESPTDALPTVAARASVTVDEAHVLLARVRRTLPLEDLTETVGDDALHEEADRSIQGPHWTEPDFYYGDLSPEEVHDVFSCLTERERQVMTLRLGLDDGPELTLEAIGAKLSLTRERIRQIESKALSKLRGRVYENRIRAARPLRERSRAAPSDVDGQPSEVDGPPVEFAPNVPCVRRKVYRPGIIVVGHQTIHVGLQWHARAVTVLVADEWLRVVYDGREITTVRRRRTGVGKIHGAPDSGSAGAPLGITPRVTH</sequence>
<evidence type="ECO:0000256" key="1">
    <source>
        <dbReference type="ARBA" id="ARBA00023015"/>
    </source>
</evidence>
<dbReference type="InterPro" id="IPR009042">
    <property type="entry name" value="RNA_pol_sigma70_r1_2"/>
</dbReference>
<evidence type="ECO:0000313" key="8">
    <source>
        <dbReference type="Proteomes" id="UP000326907"/>
    </source>
</evidence>
<feature type="region of interest" description="Disordered" evidence="5">
    <location>
        <begin position="74"/>
        <end position="111"/>
    </location>
</feature>
<evidence type="ECO:0000256" key="4">
    <source>
        <dbReference type="ARBA" id="ARBA00023163"/>
    </source>
</evidence>
<dbReference type="GO" id="GO:0016987">
    <property type="term" value="F:sigma factor activity"/>
    <property type="evidence" value="ECO:0007669"/>
    <property type="project" value="UniProtKB-KW"/>
</dbReference>